<protein>
    <submittedName>
        <fullName evidence="2">Uncharacterized protein</fullName>
    </submittedName>
</protein>
<keyword evidence="1" id="KW-0472">Membrane</keyword>
<feature type="transmembrane region" description="Helical" evidence="1">
    <location>
        <begin position="41"/>
        <end position="62"/>
    </location>
</feature>
<feature type="transmembrane region" description="Helical" evidence="1">
    <location>
        <begin position="6"/>
        <end position="29"/>
    </location>
</feature>
<evidence type="ECO:0000256" key="1">
    <source>
        <dbReference type="SAM" id="Phobius"/>
    </source>
</evidence>
<proteinExistence type="predicted"/>
<keyword evidence="3" id="KW-1185">Reference proteome</keyword>
<feature type="transmembrane region" description="Helical" evidence="1">
    <location>
        <begin position="115"/>
        <end position="134"/>
    </location>
</feature>
<comment type="caution">
    <text evidence="2">The sequence shown here is derived from an EMBL/GenBank/DDBJ whole genome shotgun (WGS) entry which is preliminary data.</text>
</comment>
<dbReference type="OrthoDB" id="7192182at2"/>
<reference evidence="2 3" key="1">
    <citation type="journal article" date="2013" name="Antonie Van Leeuwenhoek">
        <title>Sphingomonas ginsenosidivorax sp. nov., with the ability to transform ginsenosides.</title>
        <authorList>
            <person name="Jin X.F."/>
            <person name="Kim J.K."/>
            <person name="Liu Q.M."/>
            <person name="Kang M.S."/>
            <person name="He D."/>
            <person name="Jin F.X."/>
            <person name="Kim S.C."/>
            <person name="Im W.T."/>
        </authorList>
    </citation>
    <scope>NUCLEOTIDE SEQUENCE [LARGE SCALE GENOMIC DNA]</scope>
    <source>
        <strain evidence="2 3">KHI67</strain>
    </source>
</reference>
<evidence type="ECO:0000313" key="2">
    <source>
        <dbReference type="EMBL" id="TXC72117.1"/>
    </source>
</evidence>
<dbReference type="EMBL" id="VOQR01000001">
    <property type="protein sequence ID" value="TXC72117.1"/>
    <property type="molecule type" value="Genomic_DNA"/>
</dbReference>
<feature type="transmembrane region" description="Helical" evidence="1">
    <location>
        <begin position="181"/>
        <end position="199"/>
    </location>
</feature>
<dbReference type="AlphaFoldDB" id="A0A5C6UH72"/>
<organism evidence="2 3">
    <name type="scientific">Sphingomonas ginsenosidivorax</name>
    <dbReference type="NCBI Taxonomy" id="862135"/>
    <lineage>
        <taxon>Bacteria</taxon>
        <taxon>Pseudomonadati</taxon>
        <taxon>Pseudomonadota</taxon>
        <taxon>Alphaproteobacteria</taxon>
        <taxon>Sphingomonadales</taxon>
        <taxon>Sphingomonadaceae</taxon>
        <taxon>Sphingomonas</taxon>
    </lineage>
</organism>
<feature type="transmembrane region" description="Helical" evidence="1">
    <location>
        <begin position="74"/>
        <end position="95"/>
    </location>
</feature>
<keyword evidence="1" id="KW-1133">Transmembrane helix</keyword>
<dbReference type="RefSeq" id="WP_147083394.1">
    <property type="nucleotide sequence ID" value="NZ_VOQR01000001.1"/>
</dbReference>
<feature type="transmembrane region" description="Helical" evidence="1">
    <location>
        <begin position="154"/>
        <end position="174"/>
    </location>
</feature>
<keyword evidence="1" id="KW-0812">Transmembrane</keyword>
<sequence length="204" mass="22045">MSPFELVFAVFGLLLGLAIAEVLGGFSRAVTLKRGVRPVRIGWLTPLLGLLVILDLTNFWMVAWDARAQIDANYATLVGVLAMVGIYYLAATLIFPDTPEEWPDFDEWYDRHNRFVIGGLLAANVTSWIGLIAIEIAHPVPALPAAPAGAGSDLASILYFASGFAILGLLVALLRINARRWNVAMLATLVVLVIVSSVVEPYVA</sequence>
<accession>A0A5C6UH72</accession>
<evidence type="ECO:0000313" key="3">
    <source>
        <dbReference type="Proteomes" id="UP000321250"/>
    </source>
</evidence>
<gene>
    <name evidence="2" type="ORF">FSB78_15050</name>
</gene>
<dbReference type="Proteomes" id="UP000321250">
    <property type="component" value="Unassembled WGS sequence"/>
</dbReference>
<name>A0A5C6UH72_9SPHN</name>